<accession>A0A0E0DM97</accession>
<evidence type="ECO:0000313" key="4">
    <source>
        <dbReference type="Proteomes" id="UP000008021"/>
    </source>
</evidence>
<organism evidence="3">
    <name type="scientific">Oryza meridionalis</name>
    <dbReference type="NCBI Taxonomy" id="40149"/>
    <lineage>
        <taxon>Eukaryota</taxon>
        <taxon>Viridiplantae</taxon>
        <taxon>Streptophyta</taxon>
        <taxon>Embryophyta</taxon>
        <taxon>Tracheophyta</taxon>
        <taxon>Spermatophyta</taxon>
        <taxon>Magnoliopsida</taxon>
        <taxon>Liliopsida</taxon>
        <taxon>Poales</taxon>
        <taxon>Poaceae</taxon>
        <taxon>BOP clade</taxon>
        <taxon>Oryzoideae</taxon>
        <taxon>Oryzeae</taxon>
        <taxon>Oryzinae</taxon>
        <taxon>Oryza</taxon>
    </lineage>
</organism>
<feature type="region of interest" description="Disordered" evidence="1">
    <location>
        <begin position="142"/>
        <end position="198"/>
    </location>
</feature>
<dbReference type="AlphaFoldDB" id="A0A0E0DM97"/>
<reference evidence="3" key="1">
    <citation type="submission" date="2015-04" db="UniProtKB">
        <authorList>
            <consortium name="EnsemblPlants"/>
        </authorList>
    </citation>
    <scope>IDENTIFICATION</scope>
</reference>
<evidence type="ECO:0000256" key="1">
    <source>
        <dbReference type="SAM" id="MobiDB-lite"/>
    </source>
</evidence>
<evidence type="ECO:0000256" key="2">
    <source>
        <dbReference type="SAM" id="Phobius"/>
    </source>
</evidence>
<feature type="compositionally biased region" description="Low complexity" evidence="1">
    <location>
        <begin position="179"/>
        <end position="198"/>
    </location>
</feature>
<dbReference type="Gramene" id="OMERI05G03820.1">
    <property type="protein sequence ID" value="OMERI05G03820.1"/>
    <property type="gene ID" value="OMERI05G03820"/>
</dbReference>
<keyword evidence="2" id="KW-0812">Transmembrane</keyword>
<dbReference type="HOGENOM" id="CLU_1380052_0_0_1"/>
<name>A0A0E0DM97_9ORYZ</name>
<reference evidence="3" key="2">
    <citation type="submission" date="2018-05" db="EMBL/GenBank/DDBJ databases">
        <title>OmerRS3 (Oryza meridionalis Reference Sequence Version 3).</title>
        <authorList>
            <person name="Zhang J."/>
            <person name="Kudrna D."/>
            <person name="Lee S."/>
            <person name="Talag J."/>
            <person name="Welchert J."/>
            <person name="Wing R.A."/>
        </authorList>
    </citation>
    <scope>NUCLEOTIDE SEQUENCE [LARGE SCALE GENOMIC DNA]</scope>
    <source>
        <strain evidence="3">cv. OR44</strain>
    </source>
</reference>
<keyword evidence="4" id="KW-1185">Reference proteome</keyword>
<protein>
    <submittedName>
        <fullName evidence="3">Uncharacterized protein</fullName>
    </submittedName>
</protein>
<sequence>MPGFKQIRKRALLRIDRATCPHQGPHVSLTPPYPHLSLSFIHHVCWLGFLPHSYYRCWIVYIVSLFFLSFLPPQLLPPLLFSSLPFRFKKRSQAPLRLPPRHHLRAPLRSIDGFFRSEGDRDRGGGGGGRWEAVLRRMRRHHHAHVARRPDRPQVALQCVRDPVQEEEEARARPRQEAATRTSSSSTTTAAAAARRSQ</sequence>
<dbReference type="Proteomes" id="UP000008021">
    <property type="component" value="Chromosome 5"/>
</dbReference>
<evidence type="ECO:0000313" key="3">
    <source>
        <dbReference type="EnsemblPlants" id="OMERI05G03820.1"/>
    </source>
</evidence>
<feature type="transmembrane region" description="Helical" evidence="2">
    <location>
        <begin position="58"/>
        <end position="81"/>
    </location>
</feature>
<keyword evidence="2" id="KW-0472">Membrane</keyword>
<keyword evidence="2" id="KW-1133">Transmembrane helix</keyword>
<dbReference type="EnsemblPlants" id="OMERI05G03820.1">
    <property type="protein sequence ID" value="OMERI05G03820.1"/>
    <property type="gene ID" value="OMERI05G03820"/>
</dbReference>
<proteinExistence type="predicted"/>